<dbReference type="PANTHER" id="PTHR36113:SF6">
    <property type="entry name" value="FOSFOMYCIN RESISTANCE PROTEIN FOSX"/>
    <property type="match status" value="1"/>
</dbReference>
<dbReference type="PROSITE" id="PS51819">
    <property type="entry name" value="VOC"/>
    <property type="match status" value="1"/>
</dbReference>
<evidence type="ECO:0000313" key="9">
    <source>
        <dbReference type="Proteomes" id="UP001597541"/>
    </source>
</evidence>
<comment type="subunit">
    <text evidence="6">Homodimer.</text>
</comment>
<organism evidence="8 9">
    <name type="scientific">Paenibacillus gansuensis</name>
    <dbReference type="NCBI Taxonomy" id="306542"/>
    <lineage>
        <taxon>Bacteria</taxon>
        <taxon>Bacillati</taxon>
        <taxon>Bacillota</taxon>
        <taxon>Bacilli</taxon>
        <taxon>Bacillales</taxon>
        <taxon>Paenibacillaceae</taxon>
        <taxon>Paenibacillus</taxon>
    </lineage>
</organism>
<dbReference type="EMBL" id="JBHUME010000005">
    <property type="protein sequence ID" value="MFD2611793.1"/>
    <property type="molecule type" value="Genomic_DNA"/>
</dbReference>
<dbReference type="InterPro" id="IPR051332">
    <property type="entry name" value="Fosfomycin_Res_Enzymes"/>
</dbReference>
<evidence type="ECO:0000313" key="8">
    <source>
        <dbReference type="EMBL" id="MFD2611793.1"/>
    </source>
</evidence>
<keyword evidence="4 6" id="KW-0460">Magnesium</keyword>
<evidence type="ECO:0000259" key="7">
    <source>
        <dbReference type="PROSITE" id="PS51819"/>
    </source>
</evidence>
<dbReference type="InterPro" id="IPR022858">
    <property type="entry name" value="Metallothiol_Trafse_FosB"/>
</dbReference>
<dbReference type="InterPro" id="IPR029068">
    <property type="entry name" value="Glyas_Bleomycin-R_OHBP_Dase"/>
</dbReference>
<keyword evidence="5 6" id="KW-0046">Antibiotic resistance</keyword>
<keyword evidence="3 6" id="KW-0479">Metal-binding</keyword>
<accession>A0ABW5PA12</accession>
<dbReference type="NCBIfam" id="NF003152">
    <property type="entry name" value="PRK04101.1"/>
    <property type="match status" value="1"/>
</dbReference>
<feature type="binding site" evidence="6">
    <location>
        <position position="7"/>
    </location>
    <ligand>
        <name>Mg(2+)</name>
        <dbReference type="ChEBI" id="CHEBI:18420"/>
    </ligand>
</feature>
<gene>
    <name evidence="6 8" type="primary">fosB</name>
    <name evidence="8" type="ORF">ACFSUF_05080</name>
</gene>
<sequence length="141" mass="16442">MIKGLNHVCFSVSDLEKSCRFWSEMMGAKLLVRGKSTAYFDLAGMWIALNMETEIPRKEIEFSYTHLAFSVSEEELDVFKDRFKNNGVNLLPGRERDPRDARSVYFTDPDGHKLELHTGTLQDRLDYYRNAKPHMLFTEDL</sequence>
<dbReference type="PANTHER" id="PTHR36113">
    <property type="entry name" value="LYASE, PUTATIVE-RELATED-RELATED"/>
    <property type="match status" value="1"/>
</dbReference>
<keyword evidence="1 6" id="KW-0963">Cytoplasm</keyword>
<evidence type="ECO:0000256" key="1">
    <source>
        <dbReference type="ARBA" id="ARBA00022490"/>
    </source>
</evidence>
<dbReference type="EC" id="2.5.1.-" evidence="6"/>
<dbReference type="Pfam" id="PF00903">
    <property type="entry name" value="Glyoxalase"/>
    <property type="match status" value="1"/>
</dbReference>
<proteinExistence type="inferred from homology"/>
<comment type="function">
    <text evidence="6">Metallothiol transferase which confers resistance to fosfomycin by catalyzing the addition of a thiol cofactor to fosfomycin. L-cysteine is probably the physiological thiol donor.</text>
</comment>
<comment type="caution">
    <text evidence="8">The sequence shown here is derived from an EMBL/GenBank/DDBJ whole genome shotgun (WGS) entry which is preliminary data.</text>
</comment>
<dbReference type="Proteomes" id="UP001597541">
    <property type="component" value="Unassembled WGS sequence"/>
</dbReference>
<evidence type="ECO:0000256" key="4">
    <source>
        <dbReference type="ARBA" id="ARBA00022842"/>
    </source>
</evidence>
<dbReference type="Gene3D" id="3.10.180.10">
    <property type="entry name" value="2,3-Dihydroxybiphenyl 1,2-Dioxygenase, domain 1"/>
    <property type="match status" value="1"/>
</dbReference>
<protein>
    <recommendedName>
        <fullName evidence="6">Metallothiol transferase FosB</fullName>
        <ecNumber evidence="6">2.5.1.-</ecNumber>
    </recommendedName>
    <alternativeName>
        <fullName evidence="6">Fosfomycin resistance protein</fullName>
    </alternativeName>
</protein>
<dbReference type="SUPFAM" id="SSF54593">
    <property type="entry name" value="Glyoxalase/Bleomycin resistance protein/Dihydroxybiphenyl dioxygenase"/>
    <property type="match status" value="1"/>
</dbReference>
<evidence type="ECO:0000256" key="6">
    <source>
        <dbReference type="HAMAP-Rule" id="MF_01512"/>
    </source>
</evidence>
<dbReference type="GO" id="GO:0016740">
    <property type="term" value="F:transferase activity"/>
    <property type="evidence" value="ECO:0007669"/>
    <property type="project" value="UniProtKB-KW"/>
</dbReference>
<comment type="subcellular location">
    <subcellularLocation>
        <location evidence="6">Cytoplasm</location>
    </subcellularLocation>
</comment>
<evidence type="ECO:0000256" key="5">
    <source>
        <dbReference type="ARBA" id="ARBA00023251"/>
    </source>
</evidence>
<comment type="similarity">
    <text evidence="6">Belongs to the fosfomycin resistance protein family. FosB subfamily.</text>
</comment>
<evidence type="ECO:0000256" key="3">
    <source>
        <dbReference type="ARBA" id="ARBA00022723"/>
    </source>
</evidence>
<dbReference type="RefSeq" id="WP_377601734.1">
    <property type="nucleotide sequence ID" value="NZ_JBHUME010000005.1"/>
</dbReference>
<feature type="domain" description="VOC" evidence="7">
    <location>
        <begin position="4"/>
        <end position="119"/>
    </location>
</feature>
<reference evidence="9" key="1">
    <citation type="journal article" date="2019" name="Int. J. Syst. Evol. Microbiol.">
        <title>The Global Catalogue of Microorganisms (GCM) 10K type strain sequencing project: providing services to taxonomists for standard genome sequencing and annotation.</title>
        <authorList>
            <consortium name="The Broad Institute Genomics Platform"/>
            <consortium name="The Broad Institute Genome Sequencing Center for Infectious Disease"/>
            <person name="Wu L."/>
            <person name="Ma J."/>
        </authorList>
    </citation>
    <scope>NUCLEOTIDE SEQUENCE [LARGE SCALE GENOMIC DNA]</scope>
    <source>
        <strain evidence="9">KCTC 3950</strain>
    </source>
</reference>
<comment type="cofactor">
    <cofactor evidence="6">
        <name>Mg(2+)</name>
        <dbReference type="ChEBI" id="CHEBI:18420"/>
    </cofactor>
</comment>
<dbReference type="InterPro" id="IPR037523">
    <property type="entry name" value="VOC_core"/>
</dbReference>
<keyword evidence="9" id="KW-1185">Reference proteome</keyword>
<feature type="binding site" evidence="6">
    <location>
        <position position="66"/>
    </location>
    <ligand>
        <name>Mg(2+)</name>
        <dbReference type="ChEBI" id="CHEBI:18420"/>
    </ligand>
</feature>
<dbReference type="InterPro" id="IPR004360">
    <property type="entry name" value="Glyas_Fos-R_dOase_dom"/>
</dbReference>
<evidence type="ECO:0000256" key="2">
    <source>
        <dbReference type="ARBA" id="ARBA00022679"/>
    </source>
</evidence>
<feature type="binding site" evidence="6">
    <location>
        <position position="115"/>
    </location>
    <ligand>
        <name>Mg(2+)</name>
        <dbReference type="ChEBI" id="CHEBI:18420"/>
    </ligand>
</feature>
<name>A0ABW5PA12_9BACL</name>
<dbReference type="HAMAP" id="MF_01512">
    <property type="entry name" value="FosB"/>
    <property type="match status" value="1"/>
</dbReference>
<keyword evidence="2 6" id="KW-0808">Transferase</keyword>